<protein>
    <recommendedName>
        <fullName evidence="4 14">Corrinoid adenosyltransferase</fullName>
        <ecNumber evidence="3 14">2.5.1.17</ecNumber>
    </recommendedName>
    <alternativeName>
        <fullName evidence="9 14">Cob(II)alamin adenosyltransferase</fullName>
    </alternativeName>
    <alternativeName>
        <fullName evidence="11 14">Cob(II)yrinic acid a,c-diamide adenosyltransferase</fullName>
    </alternativeName>
    <alternativeName>
        <fullName evidence="10 14">Cobinamide/cobalamin adenosyltransferase</fullName>
    </alternativeName>
</protein>
<organism evidence="16 17">
    <name type="scientific">Tissierella creatinophila DSM 6911</name>
    <dbReference type="NCBI Taxonomy" id="1123403"/>
    <lineage>
        <taxon>Bacteria</taxon>
        <taxon>Bacillati</taxon>
        <taxon>Bacillota</taxon>
        <taxon>Tissierellia</taxon>
        <taxon>Tissierellales</taxon>
        <taxon>Tissierellaceae</taxon>
        <taxon>Tissierella</taxon>
    </lineage>
</organism>
<accession>A0A1U7M6S5</accession>
<dbReference type="InterPro" id="IPR036451">
    <property type="entry name" value="CblAdoTrfase-like_sf"/>
</dbReference>
<dbReference type="InterPro" id="IPR016030">
    <property type="entry name" value="CblAdoTrfase-like"/>
</dbReference>
<dbReference type="InterPro" id="IPR029499">
    <property type="entry name" value="PduO-typ"/>
</dbReference>
<evidence type="ECO:0000256" key="5">
    <source>
        <dbReference type="ARBA" id="ARBA00022573"/>
    </source>
</evidence>
<dbReference type="GO" id="GO:0005524">
    <property type="term" value="F:ATP binding"/>
    <property type="evidence" value="ECO:0007669"/>
    <property type="project" value="UniProtKB-UniRule"/>
</dbReference>
<dbReference type="Gene3D" id="1.20.1200.10">
    <property type="entry name" value="Cobalamin adenosyltransferase-like"/>
    <property type="match status" value="1"/>
</dbReference>
<evidence type="ECO:0000256" key="4">
    <source>
        <dbReference type="ARBA" id="ARBA00020963"/>
    </source>
</evidence>
<evidence type="ECO:0000256" key="2">
    <source>
        <dbReference type="ARBA" id="ARBA00007487"/>
    </source>
</evidence>
<evidence type="ECO:0000259" key="15">
    <source>
        <dbReference type="Pfam" id="PF01923"/>
    </source>
</evidence>
<evidence type="ECO:0000256" key="11">
    <source>
        <dbReference type="ARBA" id="ARBA00033354"/>
    </source>
</evidence>
<dbReference type="Proteomes" id="UP000186112">
    <property type="component" value="Unassembled WGS sequence"/>
</dbReference>
<dbReference type="GO" id="GO:0008817">
    <property type="term" value="F:corrinoid adenosyltransferase activity"/>
    <property type="evidence" value="ECO:0007669"/>
    <property type="project" value="UniProtKB-UniRule"/>
</dbReference>
<evidence type="ECO:0000313" key="16">
    <source>
        <dbReference type="EMBL" id="OLS03022.1"/>
    </source>
</evidence>
<dbReference type="SUPFAM" id="SSF89028">
    <property type="entry name" value="Cobalamin adenosyltransferase-like"/>
    <property type="match status" value="1"/>
</dbReference>
<evidence type="ECO:0000256" key="3">
    <source>
        <dbReference type="ARBA" id="ARBA00012454"/>
    </source>
</evidence>
<dbReference type="PANTHER" id="PTHR12213">
    <property type="entry name" value="CORRINOID ADENOSYLTRANSFERASE"/>
    <property type="match status" value="1"/>
</dbReference>
<evidence type="ECO:0000256" key="7">
    <source>
        <dbReference type="ARBA" id="ARBA00022741"/>
    </source>
</evidence>
<keyword evidence="17" id="KW-1185">Reference proteome</keyword>
<dbReference type="RefSeq" id="WP_075725774.1">
    <property type="nucleotide sequence ID" value="NZ_LTDM01000012.1"/>
</dbReference>
<comment type="catalytic activity">
    <reaction evidence="12 14">
        <text>2 cob(II)yrinate a,c diamide + reduced [electron-transfer flavoprotein] + 2 ATP = 2 adenosylcob(III)yrinate a,c-diamide + 2 triphosphate + oxidized [electron-transfer flavoprotein] + 3 H(+)</text>
        <dbReference type="Rhea" id="RHEA:11528"/>
        <dbReference type="Rhea" id="RHEA-COMP:10685"/>
        <dbReference type="Rhea" id="RHEA-COMP:10686"/>
        <dbReference type="ChEBI" id="CHEBI:15378"/>
        <dbReference type="ChEBI" id="CHEBI:18036"/>
        <dbReference type="ChEBI" id="CHEBI:30616"/>
        <dbReference type="ChEBI" id="CHEBI:57692"/>
        <dbReference type="ChEBI" id="CHEBI:58307"/>
        <dbReference type="ChEBI" id="CHEBI:58503"/>
        <dbReference type="ChEBI" id="CHEBI:58537"/>
        <dbReference type="EC" id="2.5.1.17"/>
    </reaction>
</comment>
<evidence type="ECO:0000256" key="13">
    <source>
        <dbReference type="ARBA" id="ARBA00048692"/>
    </source>
</evidence>
<evidence type="ECO:0000256" key="10">
    <source>
        <dbReference type="ARBA" id="ARBA00033334"/>
    </source>
</evidence>
<dbReference type="OrthoDB" id="9778896at2"/>
<comment type="catalytic activity">
    <reaction evidence="13 14">
        <text>2 cob(II)alamin + reduced [electron-transfer flavoprotein] + 2 ATP = 2 adenosylcob(III)alamin + 2 triphosphate + oxidized [electron-transfer flavoprotein] + 3 H(+)</text>
        <dbReference type="Rhea" id="RHEA:28671"/>
        <dbReference type="Rhea" id="RHEA-COMP:10685"/>
        <dbReference type="Rhea" id="RHEA-COMP:10686"/>
        <dbReference type="ChEBI" id="CHEBI:15378"/>
        <dbReference type="ChEBI" id="CHEBI:16304"/>
        <dbReference type="ChEBI" id="CHEBI:18036"/>
        <dbReference type="ChEBI" id="CHEBI:18408"/>
        <dbReference type="ChEBI" id="CHEBI:30616"/>
        <dbReference type="ChEBI" id="CHEBI:57692"/>
        <dbReference type="ChEBI" id="CHEBI:58307"/>
        <dbReference type="EC" id="2.5.1.17"/>
    </reaction>
</comment>
<feature type="domain" description="Cobalamin adenosyltransferase-like" evidence="15">
    <location>
        <begin position="3"/>
        <end position="165"/>
    </location>
</feature>
<dbReference type="EC" id="2.5.1.17" evidence="3 14"/>
<dbReference type="Pfam" id="PF01923">
    <property type="entry name" value="Cob_adeno_trans"/>
    <property type="match status" value="1"/>
</dbReference>
<comment type="pathway">
    <text evidence="1 14">Cofactor biosynthesis; adenosylcobalamin biosynthesis; adenosylcobalamin from cob(II)yrinate a,c-diamide: step 2/7.</text>
</comment>
<dbReference type="UniPathway" id="UPA00148">
    <property type="reaction ID" value="UER00233"/>
</dbReference>
<evidence type="ECO:0000256" key="9">
    <source>
        <dbReference type="ARBA" id="ARBA00031529"/>
    </source>
</evidence>
<reference evidence="16 17" key="1">
    <citation type="submission" date="2016-02" db="EMBL/GenBank/DDBJ databases">
        <title>Genome sequence of Tissierella creatinophila DSM 6911.</title>
        <authorList>
            <person name="Poehlein A."/>
            <person name="Daniel R."/>
        </authorList>
    </citation>
    <scope>NUCLEOTIDE SEQUENCE [LARGE SCALE GENOMIC DNA]</scope>
    <source>
        <strain evidence="16 17">DSM 6911</strain>
    </source>
</reference>
<dbReference type="GO" id="GO:0009236">
    <property type="term" value="P:cobalamin biosynthetic process"/>
    <property type="evidence" value="ECO:0007669"/>
    <property type="project" value="UniProtKB-UniRule"/>
</dbReference>
<evidence type="ECO:0000256" key="6">
    <source>
        <dbReference type="ARBA" id="ARBA00022679"/>
    </source>
</evidence>
<dbReference type="EMBL" id="LTDM01000012">
    <property type="protein sequence ID" value="OLS03022.1"/>
    <property type="molecule type" value="Genomic_DNA"/>
</dbReference>
<comment type="similarity">
    <text evidence="2 14">Belongs to the Cob(I)alamin adenosyltransferase family.</text>
</comment>
<proteinExistence type="inferred from homology"/>
<keyword evidence="6 14" id="KW-0808">Transferase</keyword>
<dbReference type="NCBIfam" id="TIGR00636">
    <property type="entry name" value="PduO_Nterm"/>
    <property type="match status" value="1"/>
</dbReference>
<keyword evidence="7 14" id="KW-0547">Nucleotide-binding</keyword>
<keyword evidence="5 14" id="KW-0169">Cobalamin biosynthesis</keyword>
<gene>
    <name evidence="16" type="primary">yvqK</name>
    <name evidence="16" type="ORF">TICRE_09910</name>
</gene>
<dbReference type="AlphaFoldDB" id="A0A1U7M6S5"/>
<name>A0A1U7M6S5_TISCR</name>
<evidence type="ECO:0000256" key="14">
    <source>
        <dbReference type="RuleBase" id="RU366026"/>
    </source>
</evidence>
<comment type="caution">
    <text evidence="16">The sequence shown here is derived from an EMBL/GenBank/DDBJ whole genome shotgun (WGS) entry which is preliminary data.</text>
</comment>
<sequence length="174" mass="20365">MDIYTKTGDRGKTSLYDNTRLFKDDIRVESYGTIDELISFLGIAKNYVDDKEIYNILEEIQNKLFTVTTNLATKDKTKIKFYIEEIDIKRLEEIVDIYMGRLDNPKGFIVPGSSKKSAYVHVARTICRRGERRIITLARNEDIDQLVIKYVNRLSDTLYAIGRYLEEDEIKVKY</sequence>
<keyword evidence="8 14" id="KW-0067">ATP-binding</keyword>
<evidence type="ECO:0000256" key="12">
    <source>
        <dbReference type="ARBA" id="ARBA00048555"/>
    </source>
</evidence>
<evidence type="ECO:0000313" key="17">
    <source>
        <dbReference type="Proteomes" id="UP000186112"/>
    </source>
</evidence>
<evidence type="ECO:0000256" key="8">
    <source>
        <dbReference type="ARBA" id="ARBA00022840"/>
    </source>
</evidence>
<dbReference type="PANTHER" id="PTHR12213:SF0">
    <property type="entry name" value="CORRINOID ADENOSYLTRANSFERASE MMAB"/>
    <property type="match status" value="1"/>
</dbReference>
<evidence type="ECO:0000256" key="1">
    <source>
        <dbReference type="ARBA" id="ARBA00005121"/>
    </source>
</evidence>